<dbReference type="Pfam" id="PF01527">
    <property type="entry name" value="HTH_Tnp_1"/>
    <property type="match status" value="1"/>
</dbReference>
<proteinExistence type="inferred from homology"/>
<evidence type="ECO:0000313" key="3">
    <source>
        <dbReference type="Proteomes" id="UP000636949"/>
    </source>
</evidence>
<dbReference type="OrthoDB" id="5623921at2"/>
<organism evidence="2 3">
    <name type="scientific">Cysteiniphilum litorale</name>
    <dbReference type="NCBI Taxonomy" id="2056700"/>
    <lineage>
        <taxon>Bacteria</taxon>
        <taxon>Pseudomonadati</taxon>
        <taxon>Pseudomonadota</taxon>
        <taxon>Gammaproteobacteria</taxon>
        <taxon>Thiotrichales</taxon>
        <taxon>Fastidiosibacteraceae</taxon>
        <taxon>Cysteiniphilum</taxon>
    </lineage>
</organism>
<dbReference type="AlphaFoldDB" id="A0A8J2Z265"/>
<comment type="similarity">
    <text evidence="1">Belongs to the transposase 8 family.</text>
</comment>
<dbReference type="RefSeq" id="WP_117001236.1">
    <property type="nucleotide sequence ID" value="NZ_BMJS01000001.1"/>
</dbReference>
<evidence type="ECO:0000256" key="1">
    <source>
        <dbReference type="ARBA" id="ARBA00009964"/>
    </source>
</evidence>
<evidence type="ECO:0000313" key="2">
    <source>
        <dbReference type="EMBL" id="GGF88041.1"/>
    </source>
</evidence>
<sequence length="108" mass="12486">MANQYSQSFEIILSKKYGRPAEEVLKDYSNEGLSYEDVAGKFGFKTTTVRKWCRKYNIELLGPTDGNAAKAYETLYQSSLNAVSVNTYNVLYRSWSIDHQYFTVDRKN</sequence>
<comment type="caution">
    <text evidence="2">The sequence shown here is derived from an EMBL/GenBank/DDBJ whole genome shotgun (WGS) entry which is preliminary data.</text>
</comment>
<dbReference type="SUPFAM" id="SSF46689">
    <property type="entry name" value="Homeodomain-like"/>
    <property type="match status" value="1"/>
</dbReference>
<reference evidence="2" key="1">
    <citation type="journal article" date="2014" name="Int. J. Syst. Evol. Microbiol.">
        <title>Complete genome sequence of Corynebacterium casei LMG S-19264T (=DSM 44701T), isolated from a smear-ripened cheese.</title>
        <authorList>
            <consortium name="US DOE Joint Genome Institute (JGI-PGF)"/>
            <person name="Walter F."/>
            <person name="Albersmeier A."/>
            <person name="Kalinowski J."/>
            <person name="Ruckert C."/>
        </authorList>
    </citation>
    <scope>NUCLEOTIDE SEQUENCE</scope>
    <source>
        <strain evidence="2">CGMCC 1.15758</strain>
    </source>
</reference>
<keyword evidence="3" id="KW-1185">Reference proteome</keyword>
<reference evidence="2" key="2">
    <citation type="submission" date="2020-09" db="EMBL/GenBank/DDBJ databases">
        <authorList>
            <person name="Sun Q."/>
            <person name="Zhou Y."/>
        </authorList>
    </citation>
    <scope>NUCLEOTIDE SEQUENCE</scope>
    <source>
        <strain evidence="2">CGMCC 1.15758</strain>
    </source>
</reference>
<dbReference type="InterPro" id="IPR002514">
    <property type="entry name" value="Transposase_8"/>
</dbReference>
<name>A0A8J2Z265_9GAMM</name>
<dbReference type="InterPro" id="IPR009057">
    <property type="entry name" value="Homeodomain-like_sf"/>
</dbReference>
<accession>A0A8J2Z265</accession>
<gene>
    <name evidence="2" type="ORF">GCM10010995_01570</name>
</gene>
<dbReference type="EMBL" id="BMJS01000001">
    <property type="protein sequence ID" value="GGF88041.1"/>
    <property type="molecule type" value="Genomic_DNA"/>
</dbReference>
<protein>
    <submittedName>
        <fullName evidence="2">Uncharacterized protein</fullName>
    </submittedName>
</protein>
<dbReference type="Proteomes" id="UP000636949">
    <property type="component" value="Unassembled WGS sequence"/>
</dbReference>